<protein>
    <submittedName>
        <fullName evidence="1">Uncharacterized protein</fullName>
    </submittedName>
</protein>
<reference evidence="1" key="1">
    <citation type="submission" date="2022-07" db="EMBL/GenBank/DDBJ databases">
        <title>Genome Sequence of Phlebia brevispora.</title>
        <authorList>
            <person name="Buettner E."/>
        </authorList>
    </citation>
    <scope>NUCLEOTIDE SEQUENCE</scope>
    <source>
        <strain evidence="1">MPL23</strain>
    </source>
</reference>
<name>A0ACC1SCP5_9APHY</name>
<evidence type="ECO:0000313" key="1">
    <source>
        <dbReference type="EMBL" id="KAJ3536968.1"/>
    </source>
</evidence>
<comment type="caution">
    <text evidence="1">The sequence shown here is derived from an EMBL/GenBank/DDBJ whole genome shotgun (WGS) entry which is preliminary data.</text>
</comment>
<proteinExistence type="predicted"/>
<organism evidence="1 2">
    <name type="scientific">Phlebia brevispora</name>
    <dbReference type="NCBI Taxonomy" id="194682"/>
    <lineage>
        <taxon>Eukaryota</taxon>
        <taxon>Fungi</taxon>
        <taxon>Dikarya</taxon>
        <taxon>Basidiomycota</taxon>
        <taxon>Agaricomycotina</taxon>
        <taxon>Agaricomycetes</taxon>
        <taxon>Polyporales</taxon>
        <taxon>Meruliaceae</taxon>
        <taxon>Phlebia</taxon>
    </lineage>
</organism>
<gene>
    <name evidence="1" type="ORF">NM688_g6762</name>
</gene>
<accession>A0ACC1SCP5</accession>
<dbReference type="Proteomes" id="UP001148662">
    <property type="component" value="Unassembled WGS sequence"/>
</dbReference>
<evidence type="ECO:0000313" key="2">
    <source>
        <dbReference type="Proteomes" id="UP001148662"/>
    </source>
</evidence>
<keyword evidence="2" id="KW-1185">Reference proteome</keyword>
<sequence length="141" mass="15475">MNYYIPFSTPRTPKEYKYMPEPASPLARFSQPHPEELPSLRLWKEICKGDSESDTSLSSVSTSSSGSSGEIAFSTGDSSQGSITNLLEGVKPLKRESAVSSSERAPKRVRRRQVIDKSGSTKSRKRRNSGTNSKYAISGVL</sequence>
<dbReference type="EMBL" id="JANHOG010001445">
    <property type="protein sequence ID" value="KAJ3536968.1"/>
    <property type="molecule type" value="Genomic_DNA"/>
</dbReference>